<protein>
    <submittedName>
        <fullName evidence="4">Sulfatase domain-containing protein</fullName>
    </submittedName>
</protein>
<dbReference type="Pfam" id="PF00884">
    <property type="entry name" value="Sulfatase"/>
    <property type="match status" value="1"/>
</dbReference>
<evidence type="ECO:0000256" key="1">
    <source>
        <dbReference type="SAM" id="MobiDB-lite"/>
    </source>
</evidence>
<accession>A0A8K0TH22</accession>
<dbReference type="OrthoDB" id="103349at2759"/>
<name>A0A8K0TH22_9PEZI</name>
<evidence type="ECO:0000256" key="2">
    <source>
        <dbReference type="SAM" id="Phobius"/>
    </source>
</evidence>
<keyword evidence="2" id="KW-0472">Membrane</keyword>
<dbReference type="EMBL" id="JAGPXD010000002">
    <property type="protein sequence ID" value="KAH7367400.1"/>
    <property type="molecule type" value="Genomic_DNA"/>
</dbReference>
<keyword evidence="2" id="KW-1133">Transmembrane helix</keyword>
<keyword evidence="5" id="KW-1185">Reference proteome</keyword>
<feature type="transmembrane region" description="Helical" evidence="2">
    <location>
        <begin position="115"/>
        <end position="139"/>
    </location>
</feature>
<dbReference type="Proteomes" id="UP000813385">
    <property type="component" value="Unassembled WGS sequence"/>
</dbReference>
<organism evidence="4 5">
    <name type="scientific">Plectosphaerella cucumerina</name>
    <dbReference type="NCBI Taxonomy" id="40658"/>
    <lineage>
        <taxon>Eukaryota</taxon>
        <taxon>Fungi</taxon>
        <taxon>Dikarya</taxon>
        <taxon>Ascomycota</taxon>
        <taxon>Pezizomycotina</taxon>
        <taxon>Sordariomycetes</taxon>
        <taxon>Hypocreomycetidae</taxon>
        <taxon>Glomerellales</taxon>
        <taxon>Plectosphaerellaceae</taxon>
        <taxon>Plectosphaerella</taxon>
    </lineage>
</organism>
<dbReference type="InterPro" id="IPR000917">
    <property type="entry name" value="Sulfatase_N"/>
</dbReference>
<feature type="region of interest" description="Disordered" evidence="1">
    <location>
        <begin position="208"/>
        <end position="238"/>
    </location>
</feature>
<dbReference type="PANTHER" id="PTHR43751">
    <property type="entry name" value="SULFATASE"/>
    <property type="match status" value="1"/>
</dbReference>
<feature type="transmembrane region" description="Helical" evidence="2">
    <location>
        <begin position="37"/>
        <end position="61"/>
    </location>
</feature>
<evidence type="ECO:0000313" key="4">
    <source>
        <dbReference type="EMBL" id="KAH7367400.1"/>
    </source>
</evidence>
<proteinExistence type="predicted"/>
<dbReference type="PANTHER" id="PTHR43751:SF3">
    <property type="entry name" value="SULFATASE N-TERMINAL DOMAIN-CONTAINING PROTEIN"/>
    <property type="match status" value="1"/>
</dbReference>
<reference evidence="4" key="1">
    <citation type="journal article" date="2021" name="Nat. Commun.">
        <title>Genetic determinants of endophytism in the Arabidopsis root mycobiome.</title>
        <authorList>
            <person name="Mesny F."/>
            <person name="Miyauchi S."/>
            <person name="Thiergart T."/>
            <person name="Pickel B."/>
            <person name="Atanasova L."/>
            <person name="Karlsson M."/>
            <person name="Huettel B."/>
            <person name="Barry K.W."/>
            <person name="Haridas S."/>
            <person name="Chen C."/>
            <person name="Bauer D."/>
            <person name="Andreopoulos W."/>
            <person name="Pangilinan J."/>
            <person name="LaButti K."/>
            <person name="Riley R."/>
            <person name="Lipzen A."/>
            <person name="Clum A."/>
            <person name="Drula E."/>
            <person name="Henrissat B."/>
            <person name="Kohler A."/>
            <person name="Grigoriev I.V."/>
            <person name="Martin F.M."/>
            <person name="Hacquard S."/>
        </authorList>
    </citation>
    <scope>NUCLEOTIDE SEQUENCE</scope>
    <source>
        <strain evidence="4">MPI-CAGE-AT-0016</strain>
    </source>
</reference>
<feature type="compositionally biased region" description="Basic and acidic residues" evidence="1">
    <location>
        <begin position="209"/>
        <end position="231"/>
    </location>
</feature>
<comment type="caution">
    <text evidence="4">The sequence shown here is derived from an EMBL/GenBank/DDBJ whole genome shotgun (WGS) entry which is preliminary data.</text>
</comment>
<feature type="transmembrane region" description="Helical" evidence="2">
    <location>
        <begin position="68"/>
        <end position="95"/>
    </location>
</feature>
<dbReference type="Gene3D" id="3.40.720.10">
    <property type="entry name" value="Alkaline Phosphatase, subunit A"/>
    <property type="match status" value="1"/>
</dbReference>
<keyword evidence="2" id="KW-0812">Transmembrane</keyword>
<sequence length="929" mass="105311">MPCLGSPIPFLFSSFTVAILASKTVHLVAHFPTVPLSAFILYLPTFFFFDVLAIFVLRLLLQTARGGFFLIGVVLGGLISIAVVGGAASQIGFFVRTGGELQWRDAQSYANKDGLTVLMTGAAAVAGFTVAIYGAGFLLRNIIHNAIGSLLESFADYILAGFRQLVKLRPMIATSYRQLRTNKRSPARIEDDAENIASTEMLLSKGGRRASDDHEDFTTIHDGARAEKDTANQRSSRRRCLSRIPPRLPAIIGFFLVSLYLTVAHIVRPSRPYNYMSITLPIAMLDVFSNNDDFCTHLRLISDNPWPLPDVIKKKEWKKPGPNFKGWEPSAKSKLAEEYRRRTPDWLPDSLPRGFFRWDPQRFTKGFLGSYAQGPPDKVNCPDNPVGLNGGLPYYNPITDPLKISNLDNDILEPLREPFANGSVKIKNVVLVLMESLRQEFWPLQQGTPEWDNLMRPHADDTDEEKDRINRLLSEMGPHIEQISGVPGNFRDREGKEYPKAETLWDDQSQPGFGGLNIKGASTSSTMSTKSFGANHCGTWPLPVESFDEADMDAYQPCIPQILELFNKAKKLERDMDDFRNQEWLPALMEGEVEEYDRQEIFDKKLGFKHTVTRTQIEHSPRFNASDVLYHMVNYFGYPEPVLKPFITDLVRDASANKKRLWMSHFTSTTHHAWDTPSDFPNVDYLQHKGSSSWHEDFNKYLNTLRYHDKWMGELMQLFDDLGMTNETLIVFVGDHGQAFKEDFHQVATYDNPHVTNLRVPITFRHPHMPRVQLEVNATSISILPTILDLLASTGSLDARDTEMATDLVQDYEGQSLIRPYKKSDGKKRAWNFTVINSGAGMLAVSSADVPYKLSMPLEKVFEFKVSNLATDPMERNLVAAWTYDELMTGVQDAMGEEAKEWAAEAIAVGKWWVKERKRLWRWRAVPNY</sequence>
<dbReference type="InterPro" id="IPR017850">
    <property type="entry name" value="Alkaline_phosphatase_core_sf"/>
</dbReference>
<evidence type="ECO:0000259" key="3">
    <source>
        <dbReference type="Pfam" id="PF00884"/>
    </source>
</evidence>
<feature type="domain" description="Sulfatase N-terminal" evidence="3">
    <location>
        <begin position="596"/>
        <end position="791"/>
    </location>
</feature>
<gene>
    <name evidence="4" type="ORF">B0T11DRAFT_348672</name>
</gene>
<dbReference type="AlphaFoldDB" id="A0A8K0TH22"/>
<evidence type="ECO:0000313" key="5">
    <source>
        <dbReference type="Proteomes" id="UP000813385"/>
    </source>
</evidence>
<dbReference type="InterPro" id="IPR052701">
    <property type="entry name" value="GAG_Ulvan_Degrading_Sulfatases"/>
</dbReference>
<feature type="transmembrane region" description="Helical" evidence="2">
    <location>
        <begin position="248"/>
        <end position="267"/>
    </location>
</feature>
<dbReference type="SUPFAM" id="SSF53649">
    <property type="entry name" value="Alkaline phosphatase-like"/>
    <property type="match status" value="1"/>
</dbReference>